<evidence type="ECO:0000256" key="1">
    <source>
        <dbReference type="SAM" id="MobiDB-lite"/>
    </source>
</evidence>
<feature type="region of interest" description="Disordered" evidence="1">
    <location>
        <begin position="38"/>
        <end position="62"/>
    </location>
</feature>
<dbReference type="EMBL" id="JAQQWE010000007">
    <property type="protein sequence ID" value="KAK7946002.1"/>
    <property type="molecule type" value="Genomic_DNA"/>
</dbReference>
<evidence type="ECO:0000313" key="2">
    <source>
        <dbReference type="EMBL" id="KAK7946002.1"/>
    </source>
</evidence>
<dbReference type="RefSeq" id="XP_066696036.1">
    <property type="nucleotide sequence ID" value="XM_066846545.1"/>
</dbReference>
<dbReference type="GeneID" id="92079607"/>
<reference evidence="2 3" key="1">
    <citation type="submission" date="2023-01" db="EMBL/GenBank/DDBJ databases">
        <title>Analysis of 21 Apiospora genomes using comparative genomics revels a genus with tremendous synthesis potential of carbohydrate active enzymes and secondary metabolites.</title>
        <authorList>
            <person name="Sorensen T."/>
        </authorList>
    </citation>
    <scope>NUCLEOTIDE SEQUENCE [LARGE SCALE GENOMIC DNA]</scope>
    <source>
        <strain evidence="2 3">CBS 24483</strain>
    </source>
</reference>
<keyword evidence="3" id="KW-1185">Reference proteome</keyword>
<protein>
    <submittedName>
        <fullName evidence="2">Uncharacterized protein</fullName>
    </submittedName>
</protein>
<accession>A0ABR1Q1Z1</accession>
<dbReference type="Proteomes" id="UP001391051">
    <property type="component" value="Unassembled WGS sequence"/>
</dbReference>
<comment type="caution">
    <text evidence="2">The sequence shown here is derived from an EMBL/GenBank/DDBJ whole genome shotgun (WGS) entry which is preliminary data.</text>
</comment>
<proteinExistence type="predicted"/>
<name>A0ABR1Q1Z1_9PEZI</name>
<gene>
    <name evidence="2" type="ORF">PG986_010323</name>
</gene>
<evidence type="ECO:0000313" key="3">
    <source>
        <dbReference type="Proteomes" id="UP001391051"/>
    </source>
</evidence>
<feature type="compositionally biased region" description="Basic and acidic residues" evidence="1">
    <location>
        <begin position="49"/>
        <end position="62"/>
    </location>
</feature>
<sequence length="62" mass="7075">MPHETHGFGRMARDYAPANPHRAWPDAMPAATSWINHVPTRMDGTGDTAKVRRQAEKRWTFS</sequence>
<organism evidence="2 3">
    <name type="scientific">Apiospora aurea</name>
    <dbReference type="NCBI Taxonomy" id="335848"/>
    <lineage>
        <taxon>Eukaryota</taxon>
        <taxon>Fungi</taxon>
        <taxon>Dikarya</taxon>
        <taxon>Ascomycota</taxon>
        <taxon>Pezizomycotina</taxon>
        <taxon>Sordariomycetes</taxon>
        <taxon>Xylariomycetidae</taxon>
        <taxon>Amphisphaeriales</taxon>
        <taxon>Apiosporaceae</taxon>
        <taxon>Apiospora</taxon>
    </lineage>
</organism>